<feature type="coiled-coil region" evidence="1">
    <location>
        <begin position="121"/>
        <end position="155"/>
    </location>
</feature>
<dbReference type="Proteomes" id="UP000249203">
    <property type="component" value="Unassembled WGS sequence"/>
</dbReference>
<name>A0A327X6K4_9GAMM</name>
<keyword evidence="6" id="KW-1185">Reference proteome</keyword>
<evidence type="ECO:0000256" key="2">
    <source>
        <dbReference type="SAM" id="Phobius"/>
    </source>
</evidence>
<feature type="transmembrane region" description="Helical" evidence="2">
    <location>
        <begin position="12"/>
        <end position="31"/>
    </location>
</feature>
<keyword evidence="2" id="KW-0812">Transmembrane</keyword>
<feature type="transmembrane region" description="Helical" evidence="2">
    <location>
        <begin position="89"/>
        <end position="108"/>
    </location>
</feature>
<protein>
    <recommendedName>
        <fullName evidence="7">GAF domain-containing protein</fullName>
    </recommendedName>
</protein>
<keyword evidence="1" id="KW-0175">Coiled coil</keyword>
<evidence type="ECO:0000313" key="3">
    <source>
        <dbReference type="EMBL" id="RAK01654.1"/>
    </source>
</evidence>
<comment type="caution">
    <text evidence="3">The sequence shown here is derived from an EMBL/GenBank/DDBJ whole genome shotgun (WGS) entry which is preliminary data.</text>
</comment>
<evidence type="ECO:0000313" key="6">
    <source>
        <dbReference type="Proteomes" id="UP000287865"/>
    </source>
</evidence>
<dbReference type="SUPFAM" id="SSF55781">
    <property type="entry name" value="GAF domain-like"/>
    <property type="match status" value="1"/>
</dbReference>
<dbReference type="EMBL" id="PIPK01000001">
    <property type="protein sequence ID" value="RUO28478.1"/>
    <property type="molecule type" value="Genomic_DNA"/>
</dbReference>
<accession>A0A327X6K4</accession>
<evidence type="ECO:0000256" key="1">
    <source>
        <dbReference type="SAM" id="Coils"/>
    </source>
</evidence>
<feature type="transmembrane region" description="Helical" evidence="2">
    <location>
        <begin position="43"/>
        <end position="68"/>
    </location>
</feature>
<sequence length="345" mass="39497">MNSKQRHGFSGTGGIFTLFFRVLSSLFSLLIKLFDKLKVFDKWLYALAMIVSSLMLPIVIGATDFALIKQDLTSCFDSELECQASNIRENWYGLFIAVCILGGAWGAIGTQKDSRTSIEYANQKKVENESLSQQVNEAEEQLQKERAKSAELQVSLVETFLNSTITYLELTAEDRVSLYFVFQHEFHLVARCSEDQHWKQPHRQKFPIDLGVIGQAWRKRICIVRNCPPYEPESEASYEKFMLDNFNYSKQMLAPLNMKSCRYYAESIADGSDTIGVIVFESVRKEFLDNHETNITEFMAKNSLLLSKLTRDAIERNQEVKIAIQGRTREHAINATDSEADEFEV</sequence>
<keyword evidence="2" id="KW-1133">Transmembrane helix</keyword>
<organism evidence="3 5">
    <name type="scientific">Aliidiomarina maris</name>
    <dbReference type="NCBI Taxonomy" id="531312"/>
    <lineage>
        <taxon>Bacteria</taxon>
        <taxon>Pseudomonadati</taxon>
        <taxon>Pseudomonadota</taxon>
        <taxon>Gammaproteobacteria</taxon>
        <taxon>Alteromonadales</taxon>
        <taxon>Idiomarinaceae</taxon>
        <taxon>Aliidiomarina</taxon>
    </lineage>
</organism>
<dbReference type="EMBL" id="QLMD01000001">
    <property type="protein sequence ID" value="RAK01654.1"/>
    <property type="molecule type" value="Genomic_DNA"/>
</dbReference>
<evidence type="ECO:0000313" key="5">
    <source>
        <dbReference type="Proteomes" id="UP000249203"/>
    </source>
</evidence>
<dbReference type="Proteomes" id="UP000287865">
    <property type="component" value="Unassembled WGS sequence"/>
</dbReference>
<gene>
    <name evidence="3" type="ORF">B0I24_101277</name>
    <name evidence="4" type="ORF">CWE07_01325</name>
</gene>
<evidence type="ECO:0008006" key="7">
    <source>
        <dbReference type="Google" id="ProtNLM"/>
    </source>
</evidence>
<reference evidence="4 6" key="1">
    <citation type="journal article" date="2018" name="Front. Microbiol.">
        <title>Genome-Based Analysis Reveals the Taxonomy and Diversity of the Family Idiomarinaceae.</title>
        <authorList>
            <person name="Liu Y."/>
            <person name="Lai Q."/>
            <person name="Shao Z."/>
        </authorList>
    </citation>
    <scope>NUCLEOTIDE SEQUENCE [LARGE SCALE GENOMIC DNA]</scope>
    <source>
        <strain evidence="4 6">CF12-14</strain>
    </source>
</reference>
<dbReference type="RefSeq" id="WP_111568133.1">
    <property type="nucleotide sequence ID" value="NZ_PIPK01000001.1"/>
</dbReference>
<dbReference type="OrthoDB" id="6402092at2"/>
<dbReference type="AlphaFoldDB" id="A0A327X6K4"/>
<evidence type="ECO:0000313" key="4">
    <source>
        <dbReference type="EMBL" id="RUO28478.1"/>
    </source>
</evidence>
<proteinExistence type="predicted"/>
<reference evidence="3 5" key="2">
    <citation type="submission" date="2018-06" db="EMBL/GenBank/DDBJ databases">
        <title>Genomic Encyclopedia of Type Strains, Phase III (KMG-III): the genomes of soil and plant-associated and newly described type strains.</title>
        <authorList>
            <person name="Whitman W."/>
        </authorList>
    </citation>
    <scope>NUCLEOTIDE SEQUENCE [LARGE SCALE GENOMIC DNA]</scope>
    <source>
        <strain evidence="3 5">CGMCC 1.15366</strain>
    </source>
</reference>
<keyword evidence="2" id="KW-0472">Membrane</keyword>